<dbReference type="InterPro" id="IPR036397">
    <property type="entry name" value="RNaseH_sf"/>
</dbReference>
<dbReference type="GO" id="GO:0003676">
    <property type="term" value="F:nucleic acid binding"/>
    <property type="evidence" value="ECO:0007669"/>
    <property type="project" value="InterPro"/>
</dbReference>
<dbReference type="InterPro" id="IPR002156">
    <property type="entry name" value="RNaseH_domain"/>
</dbReference>
<protein>
    <recommendedName>
        <fullName evidence="1">RNase H type-1 domain-containing protein</fullName>
    </recommendedName>
</protein>
<gene>
    <name evidence="2" type="ORF">MTR67_027130</name>
</gene>
<evidence type="ECO:0000259" key="1">
    <source>
        <dbReference type="Pfam" id="PF13456"/>
    </source>
</evidence>
<name>A0AAF0TZG6_SOLVR</name>
<feature type="domain" description="RNase H type-1" evidence="1">
    <location>
        <begin position="1"/>
        <end position="56"/>
    </location>
</feature>
<dbReference type="AlphaFoldDB" id="A0AAF0TZG6"/>
<accession>A0AAF0TZG6</accession>
<dbReference type="EMBL" id="CP133617">
    <property type="protein sequence ID" value="WMV33745.1"/>
    <property type="molecule type" value="Genomic_DNA"/>
</dbReference>
<sequence>METDSLVLVKILSRVWEIPWQIAAIVLVDIKQMAKICQVKLKHIFREGNSMVDCLAFNRAGKFSFTNVKELPATFKQILGVDKNNWGREYTLLHVRYKHRIKSSWRSEAI</sequence>
<evidence type="ECO:0000313" key="3">
    <source>
        <dbReference type="Proteomes" id="UP001234989"/>
    </source>
</evidence>
<reference evidence="2" key="1">
    <citation type="submission" date="2023-08" db="EMBL/GenBank/DDBJ databases">
        <title>A de novo genome assembly of Solanum verrucosum Schlechtendal, a Mexican diploid species geographically isolated from the other diploid A-genome species in potato relatives.</title>
        <authorList>
            <person name="Hosaka K."/>
        </authorList>
    </citation>
    <scope>NUCLEOTIDE SEQUENCE</scope>
    <source>
        <tissue evidence="2">Young leaves</tissue>
    </source>
</reference>
<dbReference type="GO" id="GO:0004523">
    <property type="term" value="F:RNA-DNA hybrid ribonuclease activity"/>
    <property type="evidence" value="ECO:0007669"/>
    <property type="project" value="InterPro"/>
</dbReference>
<evidence type="ECO:0000313" key="2">
    <source>
        <dbReference type="EMBL" id="WMV33745.1"/>
    </source>
</evidence>
<dbReference type="Pfam" id="PF13456">
    <property type="entry name" value="RVT_3"/>
    <property type="match status" value="1"/>
</dbReference>
<dbReference type="Gene3D" id="3.30.420.10">
    <property type="entry name" value="Ribonuclease H-like superfamily/Ribonuclease H"/>
    <property type="match status" value="1"/>
</dbReference>
<dbReference type="Proteomes" id="UP001234989">
    <property type="component" value="Chromosome 6"/>
</dbReference>
<proteinExistence type="predicted"/>
<organism evidence="2 3">
    <name type="scientific">Solanum verrucosum</name>
    <dbReference type="NCBI Taxonomy" id="315347"/>
    <lineage>
        <taxon>Eukaryota</taxon>
        <taxon>Viridiplantae</taxon>
        <taxon>Streptophyta</taxon>
        <taxon>Embryophyta</taxon>
        <taxon>Tracheophyta</taxon>
        <taxon>Spermatophyta</taxon>
        <taxon>Magnoliopsida</taxon>
        <taxon>eudicotyledons</taxon>
        <taxon>Gunneridae</taxon>
        <taxon>Pentapetalae</taxon>
        <taxon>asterids</taxon>
        <taxon>lamiids</taxon>
        <taxon>Solanales</taxon>
        <taxon>Solanaceae</taxon>
        <taxon>Solanoideae</taxon>
        <taxon>Solaneae</taxon>
        <taxon>Solanum</taxon>
    </lineage>
</organism>
<keyword evidence="3" id="KW-1185">Reference proteome</keyword>